<organism evidence="4 5">
    <name type="scientific">Ochrobactrum soli</name>
    <dbReference type="NCBI Taxonomy" id="2448455"/>
    <lineage>
        <taxon>Bacteria</taxon>
        <taxon>Pseudomonadati</taxon>
        <taxon>Pseudomonadota</taxon>
        <taxon>Alphaproteobacteria</taxon>
        <taxon>Hyphomicrobiales</taxon>
        <taxon>Brucellaceae</taxon>
        <taxon>Brucella/Ochrobactrum group</taxon>
        <taxon>Ochrobactrum</taxon>
    </lineage>
</organism>
<dbReference type="AlphaFoldDB" id="A0A2P9HNU3"/>
<dbReference type="Proteomes" id="UP000246073">
    <property type="component" value="Unassembled WGS sequence"/>
</dbReference>
<dbReference type="InterPro" id="IPR000525">
    <property type="entry name" value="Initiator_Rep_WH1"/>
</dbReference>
<dbReference type="InterPro" id="IPR036390">
    <property type="entry name" value="WH_DNA-bd_sf"/>
</dbReference>
<dbReference type="RefSeq" id="WP_109369340.1">
    <property type="nucleotide sequence ID" value="NZ_OOFM01000005.1"/>
</dbReference>
<comment type="similarity">
    <text evidence="1">Belongs to the initiator RepB protein family.</text>
</comment>
<evidence type="ECO:0000256" key="2">
    <source>
        <dbReference type="SAM" id="MobiDB-lite"/>
    </source>
</evidence>
<gene>
    <name evidence="4" type="ORF">OHAE_1634</name>
</gene>
<reference evidence="5" key="1">
    <citation type="submission" date="2017-12" db="EMBL/GenBank/DDBJ databases">
        <authorList>
            <person name="Diaz M."/>
        </authorList>
    </citation>
    <scope>NUCLEOTIDE SEQUENCE [LARGE SCALE GENOMIC DNA]</scope>
    <source>
        <strain evidence="5">FI11154</strain>
    </source>
</reference>
<dbReference type="GO" id="GO:0003887">
    <property type="term" value="F:DNA-directed DNA polymerase activity"/>
    <property type="evidence" value="ECO:0007669"/>
    <property type="project" value="InterPro"/>
</dbReference>
<protein>
    <recommendedName>
        <fullName evidence="3">Initiator Rep protein WH1 domain-containing protein</fullName>
    </recommendedName>
</protein>
<dbReference type="Gene3D" id="1.10.10.10">
    <property type="entry name" value="Winged helix-like DNA-binding domain superfamily/Winged helix DNA-binding domain"/>
    <property type="match status" value="1"/>
</dbReference>
<evidence type="ECO:0000259" key="3">
    <source>
        <dbReference type="Pfam" id="PF01051"/>
    </source>
</evidence>
<dbReference type="GO" id="GO:0006270">
    <property type="term" value="P:DNA replication initiation"/>
    <property type="evidence" value="ECO:0007669"/>
    <property type="project" value="InterPro"/>
</dbReference>
<sequence>MTKSIQPATRGNIIEAVSTRSLTKIAPESPRPLEMLDAVEITSADILTADDAALHELLISAAYEADKDMSSDFTSLPVSTALKFLGDHARRDALKVSMRRLMSTTVSYGSKKTRRFENVPLLFSWLESTEKENIIKYSLPEPIRILMREMPAYAYLELAPISQMKSKYSVRLYRVLAAAAAREKWTPNGGNRVTVSATLEDLFAWTGFALDKDGSMSFGKFRQRVLSDLDKELSTVRRFGLRIEEIRKEGRGRPLERVDFHLNLRAPSHHMTRATFEPGEHKQRGVGGVDASDYRVNSNIWIKAQNNFWSIQKRPHDVYFAAWQVALSEALDEAPVSPGYTRREFRGHRLLNAISTLGADEAAFKFCAEEVENPDILEHNSPALTVDHEDAESARKARIEASRNDQTSNTASISERKSPKMGVPFTNPASLGVQSAPAEQVSFIEEEALDIDISDIDVELLTELISSDDAPVAKKPKVETVIDESVEAEQEEIEDDFGVDDTAAQFLSEIIADVEEAPRSKLDGVKEIIWTADSELDEEEVKDQVLPILASYYYDEYEHTHRPKLTIRWWNNGTVVETTFGKKPVNERDIEEITKRLNDERVLDEVLSEVEYITVLTNHIQSRMKTAQTYTDM</sequence>
<dbReference type="InterPro" id="IPR036388">
    <property type="entry name" value="WH-like_DNA-bd_sf"/>
</dbReference>
<accession>A0A2P9HNU3</accession>
<proteinExistence type="inferred from homology"/>
<feature type="domain" description="Initiator Rep protein WH1" evidence="3">
    <location>
        <begin position="47"/>
        <end position="176"/>
    </location>
</feature>
<feature type="region of interest" description="Disordered" evidence="2">
    <location>
        <begin position="387"/>
        <end position="421"/>
    </location>
</feature>
<dbReference type="Pfam" id="PF01051">
    <property type="entry name" value="Rep3_N"/>
    <property type="match status" value="1"/>
</dbReference>
<feature type="compositionally biased region" description="Polar residues" evidence="2">
    <location>
        <begin position="404"/>
        <end position="413"/>
    </location>
</feature>
<evidence type="ECO:0000313" key="4">
    <source>
        <dbReference type="EMBL" id="SPL65767.1"/>
    </source>
</evidence>
<evidence type="ECO:0000313" key="5">
    <source>
        <dbReference type="Proteomes" id="UP000246073"/>
    </source>
</evidence>
<evidence type="ECO:0000256" key="1">
    <source>
        <dbReference type="ARBA" id="ARBA00038283"/>
    </source>
</evidence>
<dbReference type="EMBL" id="OOFM01000005">
    <property type="protein sequence ID" value="SPL65767.1"/>
    <property type="molecule type" value="Genomic_DNA"/>
</dbReference>
<feature type="compositionally biased region" description="Basic and acidic residues" evidence="2">
    <location>
        <begin position="387"/>
        <end position="403"/>
    </location>
</feature>
<name>A0A2P9HNU3_9HYPH</name>
<dbReference type="SUPFAM" id="SSF46785">
    <property type="entry name" value="Winged helix' DNA-binding domain"/>
    <property type="match status" value="1"/>
</dbReference>